<reference evidence="1 2" key="1">
    <citation type="journal article" date="2018" name="New Phytol.">
        <title>Phylogenomics of Endogonaceae and evolution of mycorrhizas within Mucoromycota.</title>
        <authorList>
            <person name="Chang Y."/>
            <person name="Desiro A."/>
            <person name="Na H."/>
            <person name="Sandor L."/>
            <person name="Lipzen A."/>
            <person name="Clum A."/>
            <person name="Barry K."/>
            <person name="Grigoriev I.V."/>
            <person name="Martin F.M."/>
            <person name="Stajich J.E."/>
            <person name="Smith M.E."/>
            <person name="Bonito G."/>
            <person name="Spatafora J.W."/>
        </authorList>
    </citation>
    <scope>NUCLEOTIDE SEQUENCE [LARGE SCALE GENOMIC DNA]</scope>
    <source>
        <strain evidence="1 2">AD002</strain>
    </source>
</reference>
<dbReference type="EMBL" id="RBNJ01025337">
    <property type="protein sequence ID" value="RUS15589.1"/>
    <property type="molecule type" value="Genomic_DNA"/>
</dbReference>
<protein>
    <submittedName>
        <fullName evidence="1">Uncharacterized protein</fullName>
    </submittedName>
</protein>
<comment type="caution">
    <text evidence="1">The sequence shown here is derived from an EMBL/GenBank/DDBJ whole genome shotgun (WGS) entry which is preliminary data.</text>
</comment>
<evidence type="ECO:0000313" key="1">
    <source>
        <dbReference type="EMBL" id="RUS15589.1"/>
    </source>
</evidence>
<evidence type="ECO:0000313" key="2">
    <source>
        <dbReference type="Proteomes" id="UP000274822"/>
    </source>
</evidence>
<gene>
    <name evidence="1" type="ORF">BC938DRAFT_476875</name>
</gene>
<dbReference type="Proteomes" id="UP000274822">
    <property type="component" value="Unassembled WGS sequence"/>
</dbReference>
<name>A0A433PDL4_9FUNG</name>
<dbReference type="AlphaFoldDB" id="A0A433PDL4"/>
<feature type="non-terminal residue" evidence="1">
    <location>
        <position position="1"/>
    </location>
</feature>
<accession>A0A433PDL4</accession>
<sequence>FTSGGLVFIPNLTGDNDVTTLHSYPFAPFLTSSLTLPDQHSPDRLAEKCQCAILTDTRLGIEGNHWLRKLLQNHVKEPAVVAMGGIPLGLRAAIERELDLLK</sequence>
<keyword evidence="2" id="KW-1185">Reference proteome</keyword>
<proteinExistence type="predicted"/>
<organism evidence="1 2">
    <name type="scientific">Jimgerdemannia flammicorona</name>
    <dbReference type="NCBI Taxonomy" id="994334"/>
    <lineage>
        <taxon>Eukaryota</taxon>
        <taxon>Fungi</taxon>
        <taxon>Fungi incertae sedis</taxon>
        <taxon>Mucoromycota</taxon>
        <taxon>Mucoromycotina</taxon>
        <taxon>Endogonomycetes</taxon>
        <taxon>Endogonales</taxon>
        <taxon>Endogonaceae</taxon>
        <taxon>Jimgerdemannia</taxon>
    </lineage>
</organism>